<comment type="caution">
    <text evidence="2">The sequence shown here is derived from an EMBL/GenBank/DDBJ whole genome shotgun (WGS) entry which is preliminary data.</text>
</comment>
<dbReference type="InterPro" id="IPR010982">
    <property type="entry name" value="Lambda_DNA-bd_dom_sf"/>
</dbReference>
<dbReference type="SUPFAM" id="SSF47413">
    <property type="entry name" value="lambda repressor-like DNA-binding domains"/>
    <property type="match status" value="1"/>
</dbReference>
<evidence type="ECO:0000259" key="1">
    <source>
        <dbReference type="PROSITE" id="PS50943"/>
    </source>
</evidence>
<evidence type="ECO:0000313" key="3">
    <source>
        <dbReference type="Proteomes" id="UP000603200"/>
    </source>
</evidence>
<feature type="domain" description="HTH cro/C1-type" evidence="1">
    <location>
        <begin position="119"/>
        <end position="172"/>
    </location>
</feature>
<name>A0ABQ4A1G7_9ACTN</name>
<dbReference type="RefSeq" id="WP_203841682.1">
    <property type="nucleotide sequence ID" value="NZ_BAAATV010000009.1"/>
</dbReference>
<organism evidence="2 3">
    <name type="scientific">Winogradskya humida</name>
    <dbReference type="NCBI Taxonomy" id="113566"/>
    <lineage>
        <taxon>Bacteria</taxon>
        <taxon>Bacillati</taxon>
        <taxon>Actinomycetota</taxon>
        <taxon>Actinomycetes</taxon>
        <taxon>Micromonosporales</taxon>
        <taxon>Micromonosporaceae</taxon>
        <taxon>Winogradskya</taxon>
    </lineage>
</organism>
<protein>
    <recommendedName>
        <fullName evidence="1">HTH cro/C1-type domain-containing protein</fullName>
    </recommendedName>
</protein>
<dbReference type="Gene3D" id="1.10.260.40">
    <property type="entry name" value="lambda repressor-like DNA-binding domains"/>
    <property type="match status" value="1"/>
</dbReference>
<dbReference type="PROSITE" id="PS50943">
    <property type="entry name" value="HTH_CROC1"/>
    <property type="match status" value="1"/>
</dbReference>
<dbReference type="InterPro" id="IPR001387">
    <property type="entry name" value="Cro/C1-type_HTH"/>
</dbReference>
<dbReference type="Pfam" id="PF13443">
    <property type="entry name" value="HTH_26"/>
    <property type="match status" value="1"/>
</dbReference>
<reference evidence="2 3" key="1">
    <citation type="submission" date="2021-01" db="EMBL/GenBank/DDBJ databases">
        <title>Whole genome shotgun sequence of Actinoplanes humidus NBRC 14915.</title>
        <authorList>
            <person name="Komaki H."/>
            <person name="Tamura T."/>
        </authorList>
    </citation>
    <scope>NUCLEOTIDE SEQUENCE [LARGE SCALE GENOMIC DNA]</scope>
    <source>
        <strain evidence="2 3">NBRC 14915</strain>
    </source>
</reference>
<dbReference type="EMBL" id="BOMN01000112">
    <property type="protein sequence ID" value="GIE24678.1"/>
    <property type="molecule type" value="Genomic_DNA"/>
</dbReference>
<proteinExistence type="predicted"/>
<keyword evidence="3" id="KW-1185">Reference proteome</keyword>
<dbReference type="Proteomes" id="UP000603200">
    <property type="component" value="Unassembled WGS sequence"/>
</dbReference>
<accession>A0ABQ4A1G7</accession>
<evidence type="ECO:0000313" key="2">
    <source>
        <dbReference type="EMBL" id="GIE24678.1"/>
    </source>
</evidence>
<gene>
    <name evidence="2" type="ORF">Ahu01nite_077800</name>
</gene>
<sequence>MNDELTPAQVGALVNKDDGYRETLVALLNERVGRWAWWDRSWRVTEIREVQDREINGWLHHVTISGVLGREAGETLPVSVFARVAGPHLDRFEVRVGDTVIGPPIRDSDPHPFGAIFSALMDRRGISRRDMARRCYLAESSVAKMRAGYLVPRRPDHLAALAAALDLSVGDLRAIAGLPEDD</sequence>